<keyword evidence="3" id="KW-1185">Reference proteome</keyword>
<keyword evidence="1" id="KW-1133">Transmembrane helix</keyword>
<organism evidence="2 3">
    <name type="scientific">Haloarcula vallismortis tailed virus 1</name>
    <dbReference type="NCBI Taxonomy" id="1262528"/>
    <lineage>
        <taxon>Viruses</taxon>
        <taxon>Duplodnaviria</taxon>
        <taxon>Heunggongvirae</taxon>
        <taxon>Uroviricota</taxon>
        <taxon>Caudoviricetes</taxon>
        <taxon>Thumleimavirales</taxon>
        <taxon>Druskaviridae</taxon>
        <taxon>Tredecimvirus</taxon>
        <taxon>Tredecimvirus thailandense</taxon>
        <taxon>Tredecimvirus HVTV1</taxon>
    </lineage>
</organism>
<dbReference type="EMBL" id="KC117377">
    <property type="protein sequence ID" value="AGC34510.1"/>
    <property type="molecule type" value="Genomic_DNA"/>
</dbReference>
<evidence type="ECO:0000256" key="1">
    <source>
        <dbReference type="SAM" id="Phobius"/>
    </source>
</evidence>
<name>L7TKK0_9CAUD</name>
<dbReference type="RefSeq" id="YP_007379046.1">
    <property type="nucleotide sequence ID" value="NC_020158.1"/>
</dbReference>
<accession>L7TKK0</accession>
<keyword evidence="1" id="KW-0812">Transmembrane</keyword>
<evidence type="ECO:0000313" key="3">
    <source>
        <dbReference type="Proteomes" id="UP000011137"/>
    </source>
</evidence>
<protein>
    <submittedName>
        <fullName evidence="2">Uncharacterized protein</fullName>
    </submittedName>
</protein>
<reference evidence="2 3" key="1">
    <citation type="journal article" date="2013" name="J. Virol.">
        <title>Insights into head-tailed viruses infecting extremely halophilic archaea.</title>
        <authorList>
            <person name="Pietila M.K."/>
            <person name="Laurinmaki P."/>
            <person name="Russell D.A."/>
            <person name="Ko C.C."/>
            <person name="Jacobs-Sera D."/>
            <person name="Butcher S.J."/>
            <person name="Bamford D.H."/>
            <person name="Hendrix R.W."/>
        </authorList>
    </citation>
    <scope>NUCLEOTIDE SEQUENCE [LARGE SCALE GENOMIC DNA]</scope>
</reference>
<dbReference type="KEGG" id="vg:14477382"/>
<proteinExistence type="predicted"/>
<dbReference type="OrthoDB" id="27857at10239"/>
<evidence type="ECO:0000313" key="2">
    <source>
        <dbReference type="EMBL" id="AGC34510.1"/>
    </source>
</evidence>
<dbReference type="Proteomes" id="UP000011137">
    <property type="component" value="Segment"/>
</dbReference>
<gene>
    <name evidence="2" type="primary">141</name>
    <name evidence="2" type="ORF">HVTV1_141</name>
</gene>
<keyword evidence="1" id="KW-0472">Membrane</keyword>
<dbReference type="GeneID" id="14477382"/>
<feature type="transmembrane region" description="Helical" evidence="1">
    <location>
        <begin position="48"/>
        <end position="71"/>
    </location>
</feature>
<sequence>MTSESDTMVRLPILRDLTYREWHAFVNGYYKGVVEGSRKNEYEKEKHYWRAGYLLGSGTRYVALLILILVVQ</sequence>